<keyword evidence="3" id="KW-0472">Membrane</keyword>
<feature type="transmembrane region" description="Helical" evidence="3">
    <location>
        <begin position="6"/>
        <end position="28"/>
    </location>
</feature>
<accession>A0A346FC65</accession>
<keyword evidence="1" id="KW-0175">Coiled coil</keyword>
<evidence type="ECO:0000256" key="1">
    <source>
        <dbReference type="SAM" id="Coils"/>
    </source>
</evidence>
<feature type="coiled-coil region" evidence="1">
    <location>
        <begin position="94"/>
        <end position="121"/>
    </location>
</feature>
<feature type="region of interest" description="Disordered" evidence="2">
    <location>
        <begin position="172"/>
        <end position="191"/>
    </location>
</feature>
<feature type="transmembrane region" description="Helical" evidence="3">
    <location>
        <begin position="49"/>
        <end position="67"/>
    </location>
</feature>
<keyword evidence="3" id="KW-0812">Transmembrane</keyword>
<sequence length="191" mass="21953">MMQSVLTVIYSLPFLLGFVAGLIGMRAAQETRCRWLERHQPLPDGKRRRVGGLIAFGVLGYVLVQVGQTEQHYRDLGNEMRRCQIEFNTSLNKRAEITQENDRLSREQRDLFAELERLQAVWIGRLINLPPELIDLPQADVRVQDYGRTVTRIYQERAETLRGKVDAISKRQAELERERAANPLPPPSCGQ</sequence>
<dbReference type="KEGG" id="vg:60320773"/>
<keyword evidence="3" id="KW-1133">Transmembrane helix</keyword>
<name>A0A346FC65_9CAUD</name>
<keyword evidence="5" id="KW-1185">Reference proteome</keyword>
<dbReference type="GeneID" id="60320773"/>
<dbReference type="RefSeq" id="YP_009949369.1">
    <property type="nucleotide sequence ID" value="NC_051580.1"/>
</dbReference>
<dbReference type="EMBL" id="MH632120">
    <property type="protein sequence ID" value="AXN53290.1"/>
    <property type="molecule type" value="Genomic_DNA"/>
</dbReference>
<organism evidence="4 5">
    <name type="scientific">Mycobacterium phage Thonko</name>
    <dbReference type="NCBI Taxonomy" id="2282910"/>
    <lineage>
        <taxon>Viruses</taxon>
        <taxon>Duplodnaviria</taxon>
        <taxon>Heunggongvirae</taxon>
        <taxon>Uroviricota</taxon>
        <taxon>Caudoviricetes</taxon>
        <taxon>Bclasvirinae</taxon>
        <taxon>Thonkovirus</taxon>
        <taxon>Thonkovirus thonko</taxon>
    </lineage>
</organism>
<evidence type="ECO:0000313" key="5">
    <source>
        <dbReference type="Proteomes" id="UP000259812"/>
    </source>
</evidence>
<reference evidence="5" key="1">
    <citation type="submission" date="2018-07" db="EMBL/GenBank/DDBJ databases">
        <authorList>
            <person name="Quirk P.G."/>
            <person name="Krulwich T.A."/>
        </authorList>
    </citation>
    <scope>NUCLEOTIDE SEQUENCE [LARGE SCALE GENOMIC DNA]</scope>
</reference>
<dbReference type="Gene3D" id="1.20.5.340">
    <property type="match status" value="1"/>
</dbReference>
<evidence type="ECO:0000313" key="4">
    <source>
        <dbReference type="EMBL" id="AXN53290.1"/>
    </source>
</evidence>
<gene>
    <name evidence="4" type="primary">18</name>
    <name evidence="4" type="ORF">PBI_THONKO_18</name>
</gene>
<protein>
    <submittedName>
        <fullName evidence="4">Membrane protein</fullName>
    </submittedName>
</protein>
<dbReference type="Proteomes" id="UP000259812">
    <property type="component" value="Genome"/>
</dbReference>
<evidence type="ECO:0000256" key="3">
    <source>
        <dbReference type="SAM" id="Phobius"/>
    </source>
</evidence>
<proteinExistence type="predicted"/>
<evidence type="ECO:0000256" key="2">
    <source>
        <dbReference type="SAM" id="MobiDB-lite"/>
    </source>
</evidence>